<evidence type="ECO:0000256" key="1">
    <source>
        <dbReference type="ARBA" id="ARBA00000900"/>
    </source>
</evidence>
<keyword evidence="7 10" id="KW-0862">Zinc</keyword>
<dbReference type="Proteomes" id="UP000738349">
    <property type="component" value="Unassembled WGS sequence"/>
</dbReference>
<comment type="function">
    <text evidence="10">Ubiquitin ligase protein which is a component of the N-end rule pathway. Recognizes and binds to proteins bearing specific N-terminal residues that are destabilizing according to the N-end rule, leading to their ubiquitination and subsequent degradation.</text>
</comment>
<name>A0A9P9CXZ6_9HYPO</name>
<dbReference type="PANTHER" id="PTHR21497:SF24">
    <property type="entry name" value="E3 UBIQUITIN-PROTEIN LIGASE UBR1"/>
    <property type="match status" value="1"/>
</dbReference>
<dbReference type="GO" id="GO:0000151">
    <property type="term" value="C:ubiquitin ligase complex"/>
    <property type="evidence" value="ECO:0007669"/>
    <property type="project" value="TreeGrafter"/>
</dbReference>
<dbReference type="GO" id="GO:0005737">
    <property type="term" value="C:cytoplasm"/>
    <property type="evidence" value="ECO:0007669"/>
    <property type="project" value="TreeGrafter"/>
</dbReference>
<dbReference type="PROSITE" id="PS51157">
    <property type="entry name" value="ZF_UBR"/>
    <property type="match status" value="1"/>
</dbReference>
<evidence type="ECO:0000256" key="3">
    <source>
        <dbReference type="ARBA" id="ARBA00022679"/>
    </source>
</evidence>
<dbReference type="GO" id="GO:0008270">
    <property type="term" value="F:zinc ion binding"/>
    <property type="evidence" value="ECO:0007669"/>
    <property type="project" value="UniProtKB-UniRule"/>
</dbReference>
<keyword evidence="5 10" id="KW-0863">Zinc-finger</keyword>
<evidence type="ECO:0000313" key="13">
    <source>
        <dbReference type="Proteomes" id="UP000738349"/>
    </source>
</evidence>
<dbReference type="Gene3D" id="2.10.110.30">
    <property type="match status" value="1"/>
</dbReference>
<evidence type="ECO:0000256" key="4">
    <source>
        <dbReference type="ARBA" id="ARBA00022723"/>
    </source>
</evidence>
<comment type="similarity">
    <text evidence="8 10">Belongs to the E3 ubiquitin-protein ligase UBR1-like family.</text>
</comment>
<dbReference type="FunFam" id="2.10.110.30:FF:000002">
    <property type="entry name" value="Putative e3 ubiquitin-protein ligase ubr3"/>
    <property type="match status" value="1"/>
</dbReference>
<keyword evidence="6 10" id="KW-0833">Ubl conjugation pathway</keyword>
<comment type="pathway">
    <text evidence="2 10">Protein modification; protein ubiquitination.</text>
</comment>
<dbReference type="SMART" id="SM00396">
    <property type="entry name" value="ZnF_UBR1"/>
    <property type="match status" value="1"/>
</dbReference>
<dbReference type="OrthoDB" id="26387at2759"/>
<sequence length="152" mass="17279">MSTQEQQLCQSLSKLPVRFEYRYTEKASQELLRSLFRSLAGGSDDYMRLLFPDGNLSDALKLSDAQGVVEGAGYTEQARGKRCGYIFKPGDAIYMCRTCDTNNTCRLCRQCYESTDHKEHSLRRRICTGNIDCCDCGDDKVWTTPLFCTIHS</sequence>
<keyword evidence="13" id="KW-1185">Reference proteome</keyword>
<dbReference type="GO" id="GO:0061630">
    <property type="term" value="F:ubiquitin protein ligase activity"/>
    <property type="evidence" value="ECO:0007669"/>
    <property type="project" value="UniProtKB-UniRule"/>
</dbReference>
<evidence type="ECO:0000256" key="9">
    <source>
        <dbReference type="PROSITE-ProRule" id="PRU00508"/>
    </source>
</evidence>
<dbReference type="PANTHER" id="PTHR21497">
    <property type="entry name" value="UBIQUITIN LIGASE E3 ALPHA-RELATED"/>
    <property type="match status" value="1"/>
</dbReference>
<evidence type="ECO:0000259" key="11">
    <source>
        <dbReference type="PROSITE" id="PS51157"/>
    </source>
</evidence>
<reference evidence="12" key="1">
    <citation type="journal article" date="2021" name="Nat. Commun.">
        <title>Genetic determinants of endophytism in the Arabidopsis root mycobiome.</title>
        <authorList>
            <person name="Mesny F."/>
            <person name="Miyauchi S."/>
            <person name="Thiergart T."/>
            <person name="Pickel B."/>
            <person name="Atanasova L."/>
            <person name="Karlsson M."/>
            <person name="Huettel B."/>
            <person name="Barry K.W."/>
            <person name="Haridas S."/>
            <person name="Chen C."/>
            <person name="Bauer D."/>
            <person name="Andreopoulos W."/>
            <person name="Pangilinan J."/>
            <person name="LaButti K."/>
            <person name="Riley R."/>
            <person name="Lipzen A."/>
            <person name="Clum A."/>
            <person name="Drula E."/>
            <person name="Henrissat B."/>
            <person name="Kohler A."/>
            <person name="Grigoriev I.V."/>
            <person name="Martin F.M."/>
            <person name="Hacquard S."/>
        </authorList>
    </citation>
    <scope>NUCLEOTIDE SEQUENCE</scope>
    <source>
        <strain evidence="12">MPI-CAGE-AT-0147</strain>
    </source>
</reference>
<dbReference type="InterPro" id="IPR003126">
    <property type="entry name" value="Znf_UBR"/>
</dbReference>
<dbReference type="CDD" id="cd19672">
    <property type="entry name" value="UBR-box_UBR1_like"/>
    <property type="match status" value="1"/>
</dbReference>
<evidence type="ECO:0000313" key="12">
    <source>
        <dbReference type="EMBL" id="KAH7108927.1"/>
    </source>
</evidence>
<dbReference type="GO" id="GO:0016567">
    <property type="term" value="P:protein ubiquitination"/>
    <property type="evidence" value="ECO:0007669"/>
    <property type="project" value="UniProtKB-UniRule"/>
</dbReference>
<dbReference type="EC" id="2.3.2.27" evidence="10"/>
<evidence type="ECO:0000256" key="8">
    <source>
        <dbReference type="ARBA" id="ARBA00046341"/>
    </source>
</evidence>
<comment type="caution">
    <text evidence="12">The sequence shown here is derived from an EMBL/GenBank/DDBJ whole genome shotgun (WGS) entry which is preliminary data.</text>
</comment>
<feature type="domain" description="UBR-type" evidence="11">
    <location>
        <begin position="81"/>
        <end position="152"/>
    </location>
</feature>
<feature type="zinc finger region" description="UBR-type" evidence="9">
    <location>
        <begin position="81"/>
        <end position="152"/>
    </location>
</feature>
<gene>
    <name evidence="12" type="ORF">EDB81DRAFT_596807</name>
</gene>
<dbReference type="InterPro" id="IPR039164">
    <property type="entry name" value="UBR1-like"/>
</dbReference>
<accession>A0A9P9CXZ6</accession>
<evidence type="ECO:0000256" key="7">
    <source>
        <dbReference type="ARBA" id="ARBA00022833"/>
    </source>
</evidence>
<evidence type="ECO:0000256" key="5">
    <source>
        <dbReference type="ARBA" id="ARBA00022771"/>
    </source>
</evidence>
<dbReference type="AlphaFoldDB" id="A0A9P9CXZ6"/>
<dbReference type="EMBL" id="JAGMUV010000057">
    <property type="protein sequence ID" value="KAH7108927.1"/>
    <property type="molecule type" value="Genomic_DNA"/>
</dbReference>
<feature type="non-terminal residue" evidence="12">
    <location>
        <position position="152"/>
    </location>
</feature>
<evidence type="ECO:0000256" key="10">
    <source>
        <dbReference type="RuleBase" id="RU366018"/>
    </source>
</evidence>
<protein>
    <recommendedName>
        <fullName evidence="10">E3 ubiquitin-protein ligase</fullName>
        <ecNumber evidence="10">2.3.2.27</ecNumber>
    </recommendedName>
</protein>
<dbReference type="Pfam" id="PF02207">
    <property type="entry name" value="zf-UBR"/>
    <property type="match status" value="1"/>
</dbReference>
<organism evidence="12 13">
    <name type="scientific">Dactylonectria macrodidyma</name>
    <dbReference type="NCBI Taxonomy" id="307937"/>
    <lineage>
        <taxon>Eukaryota</taxon>
        <taxon>Fungi</taxon>
        <taxon>Dikarya</taxon>
        <taxon>Ascomycota</taxon>
        <taxon>Pezizomycotina</taxon>
        <taxon>Sordariomycetes</taxon>
        <taxon>Hypocreomycetidae</taxon>
        <taxon>Hypocreales</taxon>
        <taxon>Nectriaceae</taxon>
        <taxon>Dactylonectria</taxon>
    </lineage>
</organism>
<evidence type="ECO:0000256" key="2">
    <source>
        <dbReference type="ARBA" id="ARBA00004906"/>
    </source>
</evidence>
<proteinExistence type="inferred from homology"/>
<comment type="catalytic activity">
    <reaction evidence="1 10">
        <text>S-ubiquitinyl-[E2 ubiquitin-conjugating enzyme]-L-cysteine + [acceptor protein]-L-lysine = [E2 ubiquitin-conjugating enzyme]-L-cysteine + N(6)-ubiquitinyl-[acceptor protein]-L-lysine.</text>
        <dbReference type="EC" id="2.3.2.27"/>
    </reaction>
</comment>
<keyword evidence="3 10" id="KW-0808">Transferase</keyword>
<keyword evidence="4 10" id="KW-0479">Metal-binding</keyword>
<dbReference type="GO" id="GO:0071596">
    <property type="term" value="P:ubiquitin-dependent protein catabolic process via the N-end rule pathway"/>
    <property type="evidence" value="ECO:0007669"/>
    <property type="project" value="UniProtKB-UniRule"/>
</dbReference>
<evidence type="ECO:0000256" key="6">
    <source>
        <dbReference type="ARBA" id="ARBA00022786"/>
    </source>
</evidence>